<reference evidence="3" key="3">
    <citation type="submission" date="2020-12" db="UniProtKB">
        <authorList>
            <consortium name="EnsemblPlants"/>
        </authorList>
    </citation>
    <scope>IDENTIFICATION</scope>
</reference>
<dbReference type="Pfam" id="PF22778">
    <property type="entry name" value="VCPO_2nd"/>
    <property type="match status" value="1"/>
</dbReference>
<dbReference type="PANTHER" id="PTHR34599:SF1">
    <property type="entry name" value="PHOSPHATIDIC ACID PHOSPHATASE TYPE 2_HALOPEROXIDASE DOMAIN-CONTAINING PROTEIN"/>
    <property type="match status" value="1"/>
</dbReference>
<name>A0A2K1IWU5_PHYPA</name>
<dbReference type="EMBL" id="ABEU02000019">
    <property type="protein sequence ID" value="PNR33742.1"/>
    <property type="molecule type" value="Genomic_DNA"/>
</dbReference>
<dbReference type="InParanoid" id="A0A2K1IWU5"/>
<dbReference type="PANTHER" id="PTHR34599">
    <property type="entry name" value="PEROXIDASE-RELATED"/>
    <property type="match status" value="1"/>
</dbReference>
<proteinExistence type="predicted"/>
<evidence type="ECO:0000313" key="3">
    <source>
        <dbReference type="EnsemblPlants" id="Pp3c19_1790V3.1"/>
    </source>
</evidence>
<keyword evidence="4" id="KW-1185">Reference proteome</keyword>
<reference evidence="2 4" key="2">
    <citation type="journal article" date="2018" name="Plant J.">
        <title>The Physcomitrella patens chromosome-scale assembly reveals moss genome structure and evolution.</title>
        <authorList>
            <person name="Lang D."/>
            <person name="Ullrich K.K."/>
            <person name="Murat F."/>
            <person name="Fuchs J."/>
            <person name="Jenkins J."/>
            <person name="Haas F.B."/>
            <person name="Piednoel M."/>
            <person name="Gundlach H."/>
            <person name="Van Bel M."/>
            <person name="Meyberg R."/>
            <person name="Vives C."/>
            <person name="Morata J."/>
            <person name="Symeonidi A."/>
            <person name="Hiss M."/>
            <person name="Muchero W."/>
            <person name="Kamisugi Y."/>
            <person name="Saleh O."/>
            <person name="Blanc G."/>
            <person name="Decker E.L."/>
            <person name="van Gessel N."/>
            <person name="Grimwood J."/>
            <person name="Hayes R.D."/>
            <person name="Graham S.W."/>
            <person name="Gunter L.E."/>
            <person name="McDaniel S.F."/>
            <person name="Hoernstein S.N.W."/>
            <person name="Larsson A."/>
            <person name="Li F.W."/>
            <person name="Perroud P.F."/>
            <person name="Phillips J."/>
            <person name="Ranjan P."/>
            <person name="Rokshar D.S."/>
            <person name="Rothfels C.J."/>
            <person name="Schneider L."/>
            <person name="Shu S."/>
            <person name="Stevenson D.W."/>
            <person name="Thummler F."/>
            <person name="Tillich M."/>
            <person name="Villarreal Aguilar J.C."/>
            <person name="Widiez T."/>
            <person name="Wong G.K."/>
            <person name="Wymore A."/>
            <person name="Zhang Y."/>
            <person name="Zimmer A.D."/>
            <person name="Quatrano R.S."/>
            <person name="Mayer K.F.X."/>
            <person name="Goodstein D."/>
            <person name="Casacuberta J.M."/>
            <person name="Vandepoele K."/>
            <person name="Reski R."/>
            <person name="Cuming A.C."/>
            <person name="Tuskan G.A."/>
            <person name="Maumus F."/>
            <person name="Salse J."/>
            <person name="Schmutz J."/>
            <person name="Rensing S.A."/>
        </authorList>
    </citation>
    <scope>NUCLEOTIDE SEQUENCE [LARGE SCALE GENOMIC DNA]</scope>
    <source>
        <strain evidence="3 4">cv. Gransden 2004</strain>
    </source>
</reference>
<evidence type="ECO:0000313" key="2">
    <source>
        <dbReference type="EMBL" id="PNR33742.1"/>
    </source>
</evidence>
<dbReference type="InterPro" id="IPR036938">
    <property type="entry name" value="PAP2/HPO_sf"/>
</dbReference>
<sequence>MRLPLAVIAAEHAAGEGSKIDNVAVQWNALFSTIICSTPSVVVDTNIIFVQFQLAQWHALIAHKTTGSCTSQEIVVAYASHKVLANYFPFQVEEQIDPLLVHQLKELRSSKAEQKLGKQLGEAVALDLINKRNPGRESAHQALKDALDSEADAPRPGIYRYTNNTQAGRDAATFIFYNLPVVQPYVVPEPTGAIIRVGPRIREVGERWKIWVARSHSRNEQHRCPPLLPEAEHSHVLACCDLEHHPQKYSPQTDISLRYSHHPRKAQCCYSRRVRGGGHAPIWLLVHAFRAGDARHAPIPDWDSYLSTPVHPEYPSGTVLVAAAAAAVVQNFFGKGVEVRLVFPGTGVLGPGCPVQGAVQERKFSSLQELVRAYQNARVWAGVHFNISVVDGLEAGEAVGQYVDAHWAGQPPSGVLPSPTYLEVHAKLPKTQTGYDPTRLVF</sequence>
<dbReference type="SUPFAM" id="SSF48317">
    <property type="entry name" value="Acid phosphatase/Vanadium-dependent haloperoxidase"/>
    <property type="match status" value="1"/>
</dbReference>
<accession>A0A2K1IWU5</accession>
<dbReference type="InterPro" id="IPR052559">
    <property type="entry name" value="V-haloperoxidase"/>
</dbReference>
<protein>
    <recommendedName>
        <fullName evidence="1">Vanadium-dependent haloperoxidase NapH1-like second helical-bundle domain-containing protein</fullName>
    </recommendedName>
</protein>
<feature type="domain" description="Vanadium-dependent haloperoxidase NapH1-like second helical-bundle" evidence="1">
    <location>
        <begin position="292"/>
        <end position="402"/>
    </location>
</feature>
<dbReference type="PaxDb" id="3218-PP1S545_11V6.1"/>
<gene>
    <name evidence="2" type="ORF">PHYPA_023558</name>
</gene>
<dbReference type="Gene3D" id="1.10.606.20">
    <property type="match status" value="1"/>
</dbReference>
<dbReference type="AlphaFoldDB" id="A0A2K1IWU5"/>
<evidence type="ECO:0000259" key="1">
    <source>
        <dbReference type="Pfam" id="PF22778"/>
    </source>
</evidence>
<dbReference type="InterPro" id="IPR055161">
    <property type="entry name" value="NapH1-like_2nd"/>
</dbReference>
<evidence type="ECO:0000313" key="4">
    <source>
        <dbReference type="Proteomes" id="UP000006727"/>
    </source>
</evidence>
<dbReference type="Gramene" id="Pp3c19_1790V3.1">
    <property type="protein sequence ID" value="Pp3c19_1790V3.1"/>
    <property type="gene ID" value="Pp3c19_1790"/>
</dbReference>
<dbReference type="Proteomes" id="UP000006727">
    <property type="component" value="Chromosome 19"/>
</dbReference>
<dbReference type="EnsemblPlants" id="Pp3c19_1790V3.1">
    <property type="protein sequence ID" value="Pp3c19_1790V3.1"/>
    <property type="gene ID" value="Pp3c19_1790"/>
</dbReference>
<reference evidence="2 4" key="1">
    <citation type="journal article" date="2008" name="Science">
        <title>The Physcomitrella genome reveals evolutionary insights into the conquest of land by plants.</title>
        <authorList>
            <person name="Rensing S."/>
            <person name="Lang D."/>
            <person name="Zimmer A."/>
            <person name="Terry A."/>
            <person name="Salamov A."/>
            <person name="Shapiro H."/>
            <person name="Nishiyama T."/>
            <person name="Perroud P.-F."/>
            <person name="Lindquist E."/>
            <person name="Kamisugi Y."/>
            <person name="Tanahashi T."/>
            <person name="Sakakibara K."/>
            <person name="Fujita T."/>
            <person name="Oishi K."/>
            <person name="Shin-I T."/>
            <person name="Kuroki Y."/>
            <person name="Toyoda A."/>
            <person name="Suzuki Y."/>
            <person name="Hashimoto A."/>
            <person name="Yamaguchi K."/>
            <person name="Sugano A."/>
            <person name="Kohara Y."/>
            <person name="Fujiyama A."/>
            <person name="Anterola A."/>
            <person name="Aoki S."/>
            <person name="Ashton N."/>
            <person name="Barbazuk W.B."/>
            <person name="Barker E."/>
            <person name="Bennetzen J."/>
            <person name="Bezanilla M."/>
            <person name="Blankenship R."/>
            <person name="Cho S.H."/>
            <person name="Dutcher S."/>
            <person name="Estelle M."/>
            <person name="Fawcett J.A."/>
            <person name="Gundlach H."/>
            <person name="Hanada K."/>
            <person name="Heyl A."/>
            <person name="Hicks K.A."/>
            <person name="Hugh J."/>
            <person name="Lohr M."/>
            <person name="Mayer K."/>
            <person name="Melkozernov A."/>
            <person name="Murata T."/>
            <person name="Nelson D."/>
            <person name="Pils B."/>
            <person name="Prigge M."/>
            <person name="Reiss B."/>
            <person name="Renner T."/>
            <person name="Rombauts S."/>
            <person name="Rushton P."/>
            <person name="Sanderfoot A."/>
            <person name="Schween G."/>
            <person name="Shiu S.-H."/>
            <person name="Stueber K."/>
            <person name="Theodoulou F.L."/>
            <person name="Tu H."/>
            <person name="Van de Peer Y."/>
            <person name="Verrier P.J."/>
            <person name="Waters E."/>
            <person name="Wood A."/>
            <person name="Yang L."/>
            <person name="Cove D."/>
            <person name="Cuming A."/>
            <person name="Hasebe M."/>
            <person name="Lucas S."/>
            <person name="Mishler D.B."/>
            <person name="Reski R."/>
            <person name="Grigoriev I."/>
            <person name="Quatrano R.S."/>
            <person name="Boore J.L."/>
        </authorList>
    </citation>
    <scope>NUCLEOTIDE SEQUENCE [LARGE SCALE GENOMIC DNA]</scope>
    <source>
        <strain evidence="3 4">cv. Gransden 2004</strain>
    </source>
</reference>
<organism evidence="2">
    <name type="scientific">Physcomitrium patens</name>
    <name type="common">Spreading-leaved earth moss</name>
    <name type="synonym">Physcomitrella patens</name>
    <dbReference type="NCBI Taxonomy" id="3218"/>
    <lineage>
        <taxon>Eukaryota</taxon>
        <taxon>Viridiplantae</taxon>
        <taxon>Streptophyta</taxon>
        <taxon>Embryophyta</taxon>
        <taxon>Bryophyta</taxon>
        <taxon>Bryophytina</taxon>
        <taxon>Bryopsida</taxon>
        <taxon>Funariidae</taxon>
        <taxon>Funariales</taxon>
        <taxon>Funariaceae</taxon>
        <taxon>Physcomitrium</taxon>
    </lineage>
</organism>